<gene>
    <name evidence="11" type="ORF">RradSPS_0983</name>
    <name evidence="12" type="ORF">SIL72_06495</name>
</gene>
<dbReference type="Pfam" id="PF13244">
    <property type="entry name" value="MbhD"/>
    <property type="match status" value="1"/>
</dbReference>
<evidence type="ECO:0000256" key="2">
    <source>
        <dbReference type="ARBA" id="ARBA00009425"/>
    </source>
</evidence>
<dbReference type="InterPro" id="IPR007182">
    <property type="entry name" value="MnhB"/>
</dbReference>
<feature type="domain" description="Na+/H+ antiporter MnhB subunit-related protein" evidence="9">
    <location>
        <begin position="202"/>
        <end position="311"/>
    </location>
</feature>
<feature type="transmembrane region" description="Helical" evidence="8">
    <location>
        <begin position="294"/>
        <end position="318"/>
    </location>
</feature>
<dbReference type="PATRIC" id="fig|42256.3.peg.994"/>
<evidence type="ECO:0000313" key="11">
    <source>
        <dbReference type="EMBL" id="AHY46266.1"/>
    </source>
</evidence>
<feature type="domain" description="MrpA C-terminal/MbhD" evidence="10">
    <location>
        <begin position="16"/>
        <end position="78"/>
    </location>
</feature>
<reference evidence="12" key="2">
    <citation type="submission" date="2023-11" db="EMBL/GenBank/DDBJ databases">
        <title>MicrobeMod: A computational toolkit for identifying prokaryotic methylation and restriction-modification with nanopore sequencing.</title>
        <authorList>
            <person name="Crits-Christoph A."/>
            <person name="Kang S.C."/>
            <person name="Lee H."/>
            <person name="Ostrov N."/>
        </authorList>
    </citation>
    <scope>NUCLEOTIDE SEQUENCE</scope>
    <source>
        <strain evidence="12">ATCC 51242</strain>
    </source>
</reference>
<keyword evidence="13" id="KW-1185">Reference proteome</keyword>
<feature type="transmembrane region" description="Helical" evidence="8">
    <location>
        <begin position="32"/>
        <end position="50"/>
    </location>
</feature>
<dbReference type="EMBL" id="CP007514">
    <property type="protein sequence ID" value="AHY46266.1"/>
    <property type="molecule type" value="Genomic_DNA"/>
</dbReference>
<dbReference type="EMBL" id="JAWXXX010000001">
    <property type="protein sequence ID" value="MDX5893674.1"/>
    <property type="molecule type" value="Genomic_DNA"/>
</dbReference>
<comment type="similarity">
    <text evidence="2">Belongs to the CPA3 antiporters (TC 2.A.63) subunit B family.</text>
</comment>
<dbReference type="Proteomes" id="UP000025229">
    <property type="component" value="Chromosome"/>
</dbReference>
<feature type="transmembrane region" description="Helical" evidence="8">
    <location>
        <begin position="56"/>
        <end position="78"/>
    </location>
</feature>
<comment type="subcellular location">
    <subcellularLocation>
        <location evidence="1">Cell membrane</location>
        <topology evidence="1">Multi-pass membrane protein</topology>
    </subcellularLocation>
</comment>
<dbReference type="eggNOG" id="COG1563">
    <property type="taxonomic scope" value="Bacteria"/>
</dbReference>
<evidence type="ECO:0000259" key="9">
    <source>
        <dbReference type="Pfam" id="PF04039"/>
    </source>
</evidence>
<keyword evidence="5 8" id="KW-1133">Transmembrane helix</keyword>
<evidence type="ECO:0000259" key="10">
    <source>
        <dbReference type="Pfam" id="PF13244"/>
    </source>
</evidence>
<dbReference type="InterPro" id="IPR025383">
    <property type="entry name" value="MrpA_C/MbhD"/>
</dbReference>
<dbReference type="GO" id="GO:0005886">
    <property type="term" value="C:plasma membrane"/>
    <property type="evidence" value="ECO:0007669"/>
    <property type="project" value="UniProtKB-SubCell"/>
</dbReference>
<feature type="transmembrane region" description="Helical" evidence="8">
    <location>
        <begin position="262"/>
        <end position="282"/>
    </location>
</feature>
<feature type="transmembrane region" description="Helical" evidence="8">
    <location>
        <begin position="201"/>
        <end position="223"/>
    </location>
</feature>
<dbReference type="RefSeq" id="WP_038681071.1">
    <property type="nucleotide sequence ID" value="NZ_CP007514.1"/>
</dbReference>
<evidence type="ECO:0000313" key="12">
    <source>
        <dbReference type="EMBL" id="MDX5893674.1"/>
    </source>
</evidence>
<keyword evidence="3" id="KW-1003">Cell membrane</keyword>
<feature type="transmembrane region" description="Helical" evidence="8">
    <location>
        <begin position="111"/>
        <end position="129"/>
    </location>
</feature>
<name>A0A023X223_RUBRA</name>
<protein>
    <submittedName>
        <fullName evidence="12">Hydrogenase subunit MbhD domain-containing protein</fullName>
    </submittedName>
</protein>
<dbReference type="KEGG" id="rrd:RradSPS_0983"/>
<sequence length="331" mass="34526">MNSLGIVFDVVLAASLPVLAWRILAARDLYRAAILFIAFGLLISLSWTRLGAPDIALAEAAIGAGLTGALFLNAVGGLSRRSRQEAERNGDSERPAAEPTDAVERSRPTRALIAVPVALLGGGLVWAFLTLPAPTVDLPGLVFEAIEQGEVSHPVTAVLLNFRSYDTLLEIGVLLLAALCVWSLGLAPVETRAPEKNSPMLAGFVRLLAPPMVVSGVYLLWAGTSQPGGAFQAGAVLGALGVLLVLSGVLGARLGRDDAVRAGLAVGFAVFILVGALVMIGTGTFLEYPDGYEYGLILTIELVLTFSIALTLTALFTAAPPRAKHEREGAP</sequence>
<dbReference type="InterPro" id="IPR050622">
    <property type="entry name" value="CPA3_antiporter_subunitB"/>
</dbReference>
<accession>A0A023X223</accession>
<keyword evidence="6 8" id="KW-0472">Membrane</keyword>
<dbReference type="InterPro" id="IPR042106">
    <property type="entry name" value="Nuo/plastoQ_OxRdtase_6_NuoJ"/>
</dbReference>
<evidence type="ECO:0000256" key="4">
    <source>
        <dbReference type="ARBA" id="ARBA00022692"/>
    </source>
</evidence>
<evidence type="ECO:0000256" key="1">
    <source>
        <dbReference type="ARBA" id="ARBA00004651"/>
    </source>
</evidence>
<keyword evidence="4 8" id="KW-0812">Transmembrane</keyword>
<feature type="region of interest" description="Disordered" evidence="7">
    <location>
        <begin position="82"/>
        <end position="105"/>
    </location>
</feature>
<dbReference type="Proteomes" id="UP001281130">
    <property type="component" value="Unassembled WGS sequence"/>
</dbReference>
<reference evidence="11 13" key="1">
    <citation type="submission" date="2014-03" db="EMBL/GenBank/DDBJ databases">
        <title>Complete genome sequence of the Radio-Resistant Rubrobacter radiotolerans RSPS-4.</title>
        <authorList>
            <person name="Egas C.C."/>
            <person name="Barroso C.C."/>
            <person name="Froufe H.J.C."/>
            <person name="Pacheco J.J."/>
            <person name="Albuquerque L.L."/>
            <person name="da Costa M.M.S."/>
        </authorList>
    </citation>
    <scope>NUCLEOTIDE SEQUENCE [LARGE SCALE GENOMIC DNA]</scope>
    <source>
        <strain evidence="11 13">RSPS-4</strain>
    </source>
</reference>
<evidence type="ECO:0000256" key="7">
    <source>
        <dbReference type="SAM" id="MobiDB-lite"/>
    </source>
</evidence>
<dbReference type="STRING" id="42256.RradSPS_0983"/>
<dbReference type="PANTHER" id="PTHR33932:SF4">
    <property type="entry name" value="NA(+)_H(+) ANTIPORTER SUBUNIT B"/>
    <property type="match status" value="1"/>
</dbReference>
<dbReference type="Pfam" id="PF04039">
    <property type="entry name" value="MnhB"/>
    <property type="match status" value="1"/>
</dbReference>
<evidence type="ECO:0000256" key="6">
    <source>
        <dbReference type="ARBA" id="ARBA00023136"/>
    </source>
</evidence>
<organism evidence="11 13">
    <name type="scientific">Rubrobacter radiotolerans</name>
    <name type="common">Arthrobacter radiotolerans</name>
    <dbReference type="NCBI Taxonomy" id="42256"/>
    <lineage>
        <taxon>Bacteria</taxon>
        <taxon>Bacillati</taxon>
        <taxon>Actinomycetota</taxon>
        <taxon>Rubrobacteria</taxon>
        <taxon>Rubrobacterales</taxon>
        <taxon>Rubrobacteraceae</taxon>
        <taxon>Rubrobacter</taxon>
    </lineage>
</organism>
<dbReference type="HOGENOM" id="CLU_069132_0_0_11"/>
<proteinExistence type="inferred from homology"/>
<feature type="transmembrane region" description="Helical" evidence="8">
    <location>
        <begin position="168"/>
        <end position="189"/>
    </location>
</feature>
<dbReference type="Gene3D" id="1.20.120.1200">
    <property type="entry name" value="NADH-ubiquinone/plastoquinone oxidoreductase chain 6, subunit NuoJ"/>
    <property type="match status" value="1"/>
</dbReference>
<feature type="transmembrane region" description="Helical" evidence="8">
    <location>
        <begin position="229"/>
        <end position="250"/>
    </location>
</feature>
<evidence type="ECO:0000313" key="13">
    <source>
        <dbReference type="Proteomes" id="UP000025229"/>
    </source>
</evidence>
<evidence type="ECO:0000256" key="3">
    <source>
        <dbReference type="ARBA" id="ARBA00022475"/>
    </source>
</evidence>
<dbReference type="PANTHER" id="PTHR33932">
    <property type="entry name" value="NA(+)/H(+) ANTIPORTER SUBUNIT B"/>
    <property type="match status" value="1"/>
</dbReference>
<feature type="transmembrane region" description="Helical" evidence="8">
    <location>
        <begin position="6"/>
        <end position="25"/>
    </location>
</feature>
<evidence type="ECO:0000256" key="8">
    <source>
        <dbReference type="SAM" id="Phobius"/>
    </source>
</evidence>
<evidence type="ECO:0000256" key="5">
    <source>
        <dbReference type="ARBA" id="ARBA00022989"/>
    </source>
</evidence>
<dbReference type="AlphaFoldDB" id="A0A023X223"/>